<gene>
    <name evidence="3" type="ORF">EPI10_006103</name>
</gene>
<proteinExistence type="predicted"/>
<dbReference type="InterPro" id="IPR041577">
    <property type="entry name" value="RT_RNaseH_2"/>
</dbReference>
<dbReference type="InterPro" id="IPR043502">
    <property type="entry name" value="DNA/RNA_pol_sf"/>
</dbReference>
<name>A0A5B6WRQ9_9ROSI</name>
<organism evidence="3 4">
    <name type="scientific">Gossypium australe</name>
    <dbReference type="NCBI Taxonomy" id="47621"/>
    <lineage>
        <taxon>Eukaryota</taxon>
        <taxon>Viridiplantae</taxon>
        <taxon>Streptophyta</taxon>
        <taxon>Embryophyta</taxon>
        <taxon>Tracheophyta</taxon>
        <taxon>Spermatophyta</taxon>
        <taxon>Magnoliopsida</taxon>
        <taxon>eudicotyledons</taxon>
        <taxon>Gunneridae</taxon>
        <taxon>Pentapetalae</taxon>
        <taxon>rosids</taxon>
        <taxon>malvids</taxon>
        <taxon>Malvales</taxon>
        <taxon>Malvaceae</taxon>
        <taxon>Malvoideae</taxon>
        <taxon>Gossypium</taxon>
    </lineage>
</organism>
<dbReference type="FunFam" id="3.30.70.270:FF:000020">
    <property type="entry name" value="Transposon Tf2-6 polyprotein-like Protein"/>
    <property type="match status" value="1"/>
</dbReference>
<dbReference type="AlphaFoldDB" id="A0A5B6WRQ9"/>
<accession>A0A5B6WRQ9</accession>
<dbReference type="PANTHER" id="PTHR24559">
    <property type="entry name" value="TRANSPOSON TY3-I GAG-POL POLYPROTEIN"/>
    <property type="match status" value="1"/>
</dbReference>
<sequence>MRMVMRLKLMVSEAVGQPVLFQKFKLINYFIRVVQLSWLIKIRTVCEFLDVFPKELPGLPPDREVEFGTEVYHGTTSISIPPYLPLQDLLDRGFIRPSTSPWGGPVLFVKKKDGSIRLCIDYRQLNKVTIKNKYSLPCIDDLFDQLKGAFVFSKIDLRSGYYQLKVKESDVPKTAFRTRCRHIEFLVMPFRLTNAPAAFMDLMNQIFQPYLDQFVVVFIDDILQILCEKQLYGKLNKCEFWLSEIVFLGHVVSANEIRVYPKKIEAIVQWKAPKNMSEVHSFLGLAGYYQRFVNGFSKIVLPMTKLLQKNDDQCQESFEKLKQMLTEAPVLTLPKSGKDFIIYSDAFLNGLGVF</sequence>
<reference evidence="4" key="1">
    <citation type="journal article" date="2019" name="Plant Biotechnol. J.">
        <title>Genome sequencing of the Australian wild diploid species Gossypium australe highlights disease resistance and delayed gland morphogenesis.</title>
        <authorList>
            <person name="Cai Y."/>
            <person name="Cai X."/>
            <person name="Wang Q."/>
            <person name="Wang P."/>
            <person name="Zhang Y."/>
            <person name="Cai C."/>
            <person name="Xu Y."/>
            <person name="Wang K."/>
            <person name="Zhou Z."/>
            <person name="Wang C."/>
            <person name="Geng S."/>
            <person name="Li B."/>
            <person name="Dong Q."/>
            <person name="Hou Y."/>
            <person name="Wang H."/>
            <person name="Ai P."/>
            <person name="Liu Z."/>
            <person name="Yi F."/>
            <person name="Sun M."/>
            <person name="An G."/>
            <person name="Cheng J."/>
            <person name="Zhang Y."/>
            <person name="Shi Q."/>
            <person name="Xie Y."/>
            <person name="Shi X."/>
            <person name="Chang Y."/>
            <person name="Huang F."/>
            <person name="Chen Y."/>
            <person name="Hong S."/>
            <person name="Mi L."/>
            <person name="Sun Q."/>
            <person name="Zhang L."/>
            <person name="Zhou B."/>
            <person name="Peng R."/>
            <person name="Zhang X."/>
            <person name="Liu F."/>
        </authorList>
    </citation>
    <scope>NUCLEOTIDE SEQUENCE [LARGE SCALE GENOMIC DNA]</scope>
    <source>
        <strain evidence="4">cv. PA1801</strain>
    </source>
</reference>
<keyword evidence="4" id="KW-1185">Reference proteome</keyword>
<dbReference type="PANTHER" id="PTHR24559:SF444">
    <property type="entry name" value="REVERSE TRANSCRIPTASE DOMAIN-CONTAINING PROTEIN"/>
    <property type="match status" value="1"/>
</dbReference>
<evidence type="ECO:0000259" key="2">
    <source>
        <dbReference type="Pfam" id="PF17919"/>
    </source>
</evidence>
<protein>
    <submittedName>
        <fullName evidence="3">Retrotransposon protein</fullName>
    </submittedName>
</protein>
<dbReference type="SUPFAM" id="SSF56672">
    <property type="entry name" value="DNA/RNA polymerases"/>
    <property type="match status" value="1"/>
</dbReference>
<evidence type="ECO:0000313" key="3">
    <source>
        <dbReference type="EMBL" id="KAA3483986.1"/>
    </source>
</evidence>
<evidence type="ECO:0000259" key="1">
    <source>
        <dbReference type="Pfam" id="PF00078"/>
    </source>
</evidence>
<dbReference type="InterPro" id="IPR000477">
    <property type="entry name" value="RT_dom"/>
</dbReference>
<dbReference type="Pfam" id="PF17919">
    <property type="entry name" value="RT_RNaseH_2"/>
    <property type="match status" value="1"/>
</dbReference>
<evidence type="ECO:0000313" key="4">
    <source>
        <dbReference type="Proteomes" id="UP000325315"/>
    </source>
</evidence>
<dbReference type="OrthoDB" id="1001400at2759"/>
<dbReference type="Pfam" id="PF00078">
    <property type="entry name" value="RVT_1"/>
    <property type="match status" value="1"/>
</dbReference>
<dbReference type="InterPro" id="IPR043128">
    <property type="entry name" value="Rev_trsase/Diguanyl_cyclase"/>
</dbReference>
<dbReference type="Gene3D" id="3.10.10.10">
    <property type="entry name" value="HIV Type 1 Reverse Transcriptase, subunit A, domain 1"/>
    <property type="match status" value="1"/>
</dbReference>
<dbReference type="InterPro" id="IPR053134">
    <property type="entry name" value="RNA-dir_DNA_polymerase"/>
</dbReference>
<dbReference type="CDD" id="cd01647">
    <property type="entry name" value="RT_LTR"/>
    <property type="match status" value="1"/>
</dbReference>
<feature type="domain" description="Reverse transcriptase/retrotransposon-derived protein RNase H-like" evidence="2">
    <location>
        <begin position="312"/>
        <end position="353"/>
    </location>
</feature>
<comment type="caution">
    <text evidence="3">The sequence shown here is derived from an EMBL/GenBank/DDBJ whole genome shotgun (WGS) entry which is preliminary data.</text>
</comment>
<dbReference type="EMBL" id="SMMG02000002">
    <property type="protein sequence ID" value="KAA3483986.1"/>
    <property type="molecule type" value="Genomic_DNA"/>
</dbReference>
<dbReference type="Gene3D" id="3.30.70.270">
    <property type="match status" value="3"/>
</dbReference>
<dbReference type="Proteomes" id="UP000325315">
    <property type="component" value="Unassembled WGS sequence"/>
</dbReference>
<feature type="domain" description="Reverse transcriptase" evidence="1">
    <location>
        <begin position="109"/>
        <end position="244"/>
    </location>
</feature>